<organism evidence="1 2">
    <name type="scientific">Symbiodinium pilosum</name>
    <name type="common">Dinoflagellate</name>
    <dbReference type="NCBI Taxonomy" id="2952"/>
    <lineage>
        <taxon>Eukaryota</taxon>
        <taxon>Sar</taxon>
        <taxon>Alveolata</taxon>
        <taxon>Dinophyceae</taxon>
        <taxon>Suessiales</taxon>
        <taxon>Symbiodiniaceae</taxon>
        <taxon>Symbiodinium</taxon>
    </lineage>
</organism>
<dbReference type="Proteomes" id="UP000649617">
    <property type="component" value="Unassembled WGS sequence"/>
</dbReference>
<gene>
    <name evidence="1" type="ORF">SPIL2461_LOCUS4353</name>
</gene>
<keyword evidence="2" id="KW-1185">Reference proteome</keyword>
<evidence type="ECO:0000313" key="2">
    <source>
        <dbReference type="Proteomes" id="UP000649617"/>
    </source>
</evidence>
<protein>
    <submittedName>
        <fullName evidence="1">Uncharacterized protein</fullName>
    </submittedName>
</protein>
<dbReference type="EMBL" id="CAJNIZ010005669">
    <property type="protein sequence ID" value="CAE7243572.1"/>
    <property type="molecule type" value="Genomic_DNA"/>
</dbReference>
<name>A0A812LP56_SYMPI</name>
<comment type="caution">
    <text evidence="1">The sequence shown here is derived from an EMBL/GenBank/DDBJ whole genome shotgun (WGS) entry which is preliminary data.</text>
</comment>
<dbReference type="AlphaFoldDB" id="A0A812LP56"/>
<reference evidence="1" key="1">
    <citation type="submission" date="2021-02" db="EMBL/GenBank/DDBJ databases">
        <authorList>
            <person name="Dougan E. K."/>
            <person name="Rhodes N."/>
            <person name="Thang M."/>
            <person name="Chan C."/>
        </authorList>
    </citation>
    <scope>NUCLEOTIDE SEQUENCE</scope>
</reference>
<evidence type="ECO:0000313" key="1">
    <source>
        <dbReference type="EMBL" id="CAE7243572.1"/>
    </source>
</evidence>
<accession>A0A812LP56</accession>
<feature type="non-terminal residue" evidence="1">
    <location>
        <position position="1"/>
    </location>
</feature>
<feature type="non-terminal residue" evidence="1">
    <location>
        <position position="78"/>
    </location>
</feature>
<proteinExistence type="predicted"/>
<sequence length="78" mass="8242">ASSTSRKPASSVMIRSSAGPAHEFALCEVELQVAPVPCDLLLDKGWIIHGRTVFVFPPEQAHRAKLEGAGEACERAGG</sequence>